<dbReference type="Proteomes" id="UP000050277">
    <property type="component" value="Unassembled WGS sequence"/>
</dbReference>
<feature type="coiled-coil region" evidence="4">
    <location>
        <begin position="293"/>
        <end position="397"/>
    </location>
</feature>
<dbReference type="EMBL" id="LGKP01000008">
    <property type="protein sequence ID" value="KPL90977.1"/>
    <property type="molecule type" value="Genomic_DNA"/>
</dbReference>
<comment type="caution">
    <text evidence="8">The sequence shown here is derived from an EMBL/GenBank/DDBJ whole genome shotgun (WGS) entry which is preliminary data.</text>
</comment>
<keyword evidence="3 4" id="KW-0175">Coiled coil</keyword>
<dbReference type="SUPFAM" id="SSF111369">
    <property type="entry name" value="HlyD-like secretion proteins"/>
    <property type="match status" value="1"/>
</dbReference>
<dbReference type="PANTHER" id="PTHR32347">
    <property type="entry name" value="EFFLUX SYSTEM COMPONENT YKNX-RELATED"/>
    <property type="match status" value="1"/>
</dbReference>
<evidence type="ECO:0000313" key="8">
    <source>
        <dbReference type="EMBL" id="KPL90977.1"/>
    </source>
</evidence>
<dbReference type="AlphaFoldDB" id="A0A0P6YLQ1"/>
<dbReference type="Pfam" id="PF25990">
    <property type="entry name" value="Beta-barrel_YknX"/>
    <property type="match status" value="1"/>
</dbReference>
<feature type="domain" description="YknX-like beta-barrel" evidence="7">
    <location>
        <begin position="488"/>
        <end position="562"/>
    </location>
</feature>
<gene>
    <name evidence="8" type="ORF">SE18_04225</name>
</gene>
<keyword evidence="6" id="KW-0812">Transmembrane</keyword>
<name>A0A0P6YLQ1_9CHLR</name>
<dbReference type="GO" id="GO:0016020">
    <property type="term" value="C:membrane"/>
    <property type="evidence" value="ECO:0007669"/>
    <property type="project" value="InterPro"/>
</dbReference>
<comment type="subcellular location">
    <subcellularLocation>
        <location evidence="1">Cell envelope</location>
    </subcellularLocation>
</comment>
<dbReference type="GO" id="GO:0022857">
    <property type="term" value="F:transmembrane transporter activity"/>
    <property type="evidence" value="ECO:0007669"/>
    <property type="project" value="InterPro"/>
</dbReference>
<accession>A0A0P6YLQ1</accession>
<reference evidence="8 9" key="1">
    <citation type="submission" date="2015-07" db="EMBL/GenBank/DDBJ databases">
        <title>Whole genome sequence of Herpetosiphon geysericola DSM 7119.</title>
        <authorList>
            <person name="Hemp J."/>
            <person name="Ward L.M."/>
            <person name="Pace L.A."/>
            <person name="Fischer W.W."/>
        </authorList>
    </citation>
    <scope>NUCLEOTIDE SEQUENCE [LARGE SCALE GENOMIC DNA]</scope>
    <source>
        <strain evidence="8 9">DSM 7119</strain>
    </source>
</reference>
<evidence type="ECO:0000256" key="3">
    <source>
        <dbReference type="ARBA" id="ARBA00023054"/>
    </source>
</evidence>
<evidence type="ECO:0000256" key="1">
    <source>
        <dbReference type="ARBA" id="ARBA00004196"/>
    </source>
</evidence>
<dbReference type="InterPro" id="IPR050465">
    <property type="entry name" value="UPF0194_transport"/>
</dbReference>
<feature type="compositionally biased region" description="Basic and acidic residues" evidence="5">
    <location>
        <begin position="207"/>
        <end position="216"/>
    </location>
</feature>
<proteinExistence type="inferred from homology"/>
<comment type="similarity">
    <text evidence="2">Belongs to the membrane fusion protein (MFP) (TC 8.A.1) family.</text>
</comment>
<evidence type="ECO:0000256" key="4">
    <source>
        <dbReference type="SAM" id="Coils"/>
    </source>
</evidence>
<keyword evidence="9" id="KW-1185">Reference proteome</keyword>
<dbReference type="Gene3D" id="2.40.50.100">
    <property type="match status" value="1"/>
</dbReference>
<evidence type="ECO:0000256" key="6">
    <source>
        <dbReference type="SAM" id="Phobius"/>
    </source>
</evidence>
<evidence type="ECO:0000256" key="2">
    <source>
        <dbReference type="ARBA" id="ARBA00009477"/>
    </source>
</evidence>
<feature type="transmembrane region" description="Helical" evidence="6">
    <location>
        <begin position="16"/>
        <end position="34"/>
    </location>
</feature>
<dbReference type="InterPro" id="IPR006143">
    <property type="entry name" value="RND_pump_MFP"/>
</dbReference>
<sequence length="642" mass="66736">MAESSSAQPKKRGYKWFVIGGAVILVLVLLPFVFGGKNSATVSASTTTTIQRGRLVSSVLGSGTINPKQSLDLSFQTTGIVSTVLVSEGQNVVAGQILAELDDRNLALSVLSAEANLQSAQARLRQTEEGNARPEDLAASQASVDNAKANLQKTVTGNTTAADIAAAQASVANAEAQLRKAKNGTATPADLANAEASVRSAQAKLDDLRAGPKPEKVSSAQATLDQAKSSLEQVKSDASKAKTQAGLDRDTAANAVRNAQTSLSQIYWETHDEAGNWKKKPDDAGYQNDVDRYTNAQRDEQDAQTKLNAAQLAYDNAVTQEGLDIANAEAKVRDAEVQLQTVLKGATALEITQAEAALDQAKANLDKLKQGGTPDDVAAAQANLDQAKANLRKLTQGGTAADVAAAQANVDQAEANRDKLTAPPTDTDLAIQAAAVSQSEQALKQAQLQRDNATLRAPFAGVITSVSIVPGGSSSGVVMHILDRSNLYVELNLSETDVALVALNQKVELTIDALDAWSAEGTVSYISPVAEVSNGVVIYRVKISVPSNDPLVKVGMTVNTNIILSEKSDVLLVPNSALLPKGSGRAVQVPDGAGVREVDVVTGISDGSFTEVLSGLNEGDTIIAVPTAASDSGSRGLFGGGR</sequence>
<feature type="compositionally biased region" description="Polar residues" evidence="5">
    <location>
        <begin position="218"/>
        <end position="233"/>
    </location>
</feature>
<dbReference type="PANTHER" id="PTHR32347:SF23">
    <property type="entry name" value="BLL5650 PROTEIN"/>
    <property type="match status" value="1"/>
</dbReference>
<evidence type="ECO:0000256" key="5">
    <source>
        <dbReference type="SAM" id="MobiDB-lite"/>
    </source>
</evidence>
<dbReference type="STRING" id="70996.SE18_04225"/>
<evidence type="ECO:0000313" key="9">
    <source>
        <dbReference type="Proteomes" id="UP000050277"/>
    </source>
</evidence>
<protein>
    <recommendedName>
        <fullName evidence="7">YknX-like beta-barrel domain-containing protein</fullName>
    </recommendedName>
</protein>
<dbReference type="GO" id="GO:0030313">
    <property type="term" value="C:cell envelope"/>
    <property type="evidence" value="ECO:0007669"/>
    <property type="project" value="UniProtKB-SubCell"/>
</dbReference>
<dbReference type="RefSeq" id="WP_054533169.1">
    <property type="nucleotide sequence ID" value="NZ_LGKP01000008.1"/>
</dbReference>
<evidence type="ECO:0000259" key="7">
    <source>
        <dbReference type="Pfam" id="PF25990"/>
    </source>
</evidence>
<dbReference type="OrthoDB" id="9806939at2"/>
<feature type="region of interest" description="Disordered" evidence="5">
    <location>
        <begin position="207"/>
        <end position="246"/>
    </location>
</feature>
<keyword evidence="6" id="KW-1133">Transmembrane helix</keyword>
<dbReference type="NCBIfam" id="TIGR01730">
    <property type="entry name" value="RND_mfp"/>
    <property type="match status" value="1"/>
</dbReference>
<dbReference type="InterPro" id="IPR058636">
    <property type="entry name" value="Beta-barrel_YknX"/>
</dbReference>
<dbReference type="Gene3D" id="2.40.30.170">
    <property type="match status" value="1"/>
</dbReference>
<dbReference type="Gene3D" id="1.10.287.470">
    <property type="entry name" value="Helix hairpin bin"/>
    <property type="match status" value="1"/>
</dbReference>
<organism evidence="8 9">
    <name type="scientific">Herpetosiphon geysericola</name>
    <dbReference type="NCBI Taxonomy" id="70996"/>
    <lineage>
        <taxon>Bacteria</taxon>
        <taxon>Bacillati</taxon>
        <taxon>Chloroflexota</taxon>
        <taxon>Chloroflexia</taxon>
        <taxon>Herpetosiphonales</taxon>
        <taxon>Herpetosiphonaceae</taxon>
        <taxon>Herpetosiphon</taxon>
    </lineage>
</organism>
<keyword evidence="6" id="KW-0472">Membrane</keyword>
<dbReference type="Gene3D" id="2.40.420.20">
    <property type="match status" value="1"/>
</dbReference>